<dbReference type="AlphaFoldDB" id="A0A5C3KS89"/>
<dbReference type="InterPro" id="IPR016135">
    <property type="entry name" value="UBQ-conjugating_enzyme/RWD"/>
</dbReference>
<evidence type="ECO:0000256" key="12">
    <source>
        <dbReference type="SAM" id="MobiDB-lite"/>
    </source>
</evidence>
<dbReference type="CDD" id="cd20354">
    <property type="entry name" value="Rcat_RBR_RNF14"/>
    <property type="match status" value="1"/>
</dbReference>
<feature type="region of interest" description="Disordered" evidence="12">
    <location>
        <begin position="65"/>
        <end position="84"/>
    </location>
</feature>
<reference evidence="16 17" key="1">
    <citation type="journal article" date="2019" name="Nat. Ecol. Evol.">
        <title>Megaphylogeny resolves global patterns of mushroom evolution.</title>
        <authorList>
            <person name="Varga T."/>
            <person name="Krizsan K."/>
            <person name="Foldi C."/>
            <person name="Dima B."/>
            <person name="Sanchez-Garcia M."/>
            <person name="Sanchez-Ramirez S."/>
            <person name="Szollosi G.J."/>
            <person name="Szarkandi J.G."/>
            <person name="Papp V."/>
            <person name="Albert L."/>
            <person name="Andreopoulos W."/>
            <person name="Angelini C."/>
            <person name="Antonin V."/>
            <person name="Barry K.W."/>
            <person name="Bougher N.L."/>
            <person name="Buchanan P."/>
            <person name="Buyck B."/>
            <person name="Bense V."/>
            <person name="Catcheside P."/>
            <person name="Chovatia M."/>
            <person name="Cooper J."/>
            <person name="Damon W."/>
            <person name="Desjardin D."/>
            <person name="Finy P."/>
            <person name="Geml J."/>
            <person name="Haridas S."/>
            <person name="Hughes K."/>
            <person name="Justo A."/>
            <person name="Karasinski D."/>
            <person name="Kautmanova I."/>
            <person name="Kiss B."/>
            <person name="Kocsube S."/>
            <person name="Kotiranta H."/>
            <person name="LaButti K.M."/>
            <person name="Lechner B.E."/>
            <person name="Liimatainen K."/>
            <person name="Lipzen A."/>
            <person name="Lukacs Z."/>
            <person name="Mihaltcheva S."/>
            <person name="Morgado L.N."/>
            <person name="Niskanen T."/>
            <person name="Noordeloos M.E."/>
            <person name="Ohm R.A."/>
            <person name="Ortiz-Santana B."/>
            <person name="Ovrebo C."/>
            <person name="Racz N."/>
            <person name="Riley R."/>
            <person name="Savchenko A."/>
            <person name="Shiryaev A."/>
            <person name="Soop K."/>
            <person name="Spirin V."/>
            <person name="Szebenyi C."/>
            <person name="Tomsovsky M."/>
            <person name="Tulloss R.E."/>
            <person name="Uehling J."/>
            <person name="Grigoriev I.V."/>
            <person name="Vagvolgyi C."/>
            <person name="Papp T."/>
            <person name="Martin F.M."/>
            <person name="Miettinen O."/>
            <person name="Hibbett D.S."/>
            <person name="Nagy L.G."/>
        </authorList>
    </citation>
    <scope>NUCLEOTIDE SEQUENCE [LARGE SCALE GENOMIC DNA]</scope>
    <source>
        <strain evidence="16 17">CBS 121175</strain>
    </source>
</reference>
<evidence type="ECO:0000256" key="1">
    <source>
        <dbReference type="ARBA" id="ARBA00001798"/>
    </source>
</evidence>
<feature type="domain" description="RING-type" evidence="13">
    <location>
        <begin position="205"/>
        <end position="250"/>
    </location>
</feature>
<dbReference type="Gene3D" id="3.30.40.10">
    <property type="entry name" value="Zinc/RING finger domain, C3HC4 (zinc finger)"/>
    <property type="match status" value="1"/>
</dbReference>
<evidence type="ECO:0000256" key="9">
    <source>
        <dbReference type="ARBA" id="ARBA00022833"/>
    </source>
</evidence>
<dbReference type="Pfam" id="PF01485">
    <property type="entry name" value="IBR"/>
    <property type="match status" value="1"/>
</dbReference>
<evidence type="ECO:0000256" key="3">
    <source>
        <dbReference type="ARBA" id="ARBA00012251"/>
    </source>
</evidence>
<comment type="pathway">
    <text evidence="2">Protein modification; protein ubiquitination.</text>
</comment>
<dbReference type="Proteomes" id="UP000307440">
    <property type="component" value="Unassembled WGS sequence"/>
</dbReference>
<keyword evidence="17" id="KW-1185">Reference proteome</keyword>
<dbReference type="PANTHER" id="PTHR11685">
    <property type="entry name" value="RBR FAMILY RING FINGER AND IBR DOMAIN-CONTAINING"/>
    <property type="match status" value="1"/>
</dbReference>
<organism evidence="16 17">
    <name type="scientific">Coprinopsis marcescibilis</name>
    <name type="common">Agaric fungus</name>
    <name type="synonym">Psathyrella marcescibilis</name>
    <dbReference type="NCBI Taxonomy" id="230819"/>
    <lineage>
        <taxon>Eukaryota</taxon>
        <taxon>Fungi</taxon>
        <taxon>Dikarya</taxon>
        <taxon>Basidiomycota</taxon>
        <taxon>Agaricomycotina</taxon>
        <taxon>Agaricomycetes</taxon>
        <taxon>Agaricomycetidae</taxon>
        <taxon>Agaricales</taxon>
        <taxon>Agaricineae</taxon>
        <taxon>Psathyrellaceae</taxon>
        <taxon>Coprinopsis</taxon>
    </lineage>
</organism>
<dbReference type="Gene3D" id="1.20.120.1750">
    <property type="match status" value="1"/>
</dbReference>
<dbReference type="EMBL" id="ML210225">
    <property type="protein sequence ID" value="TFK23127.1"/>
    <property type="molecule type" value="Genomic_DNA"/>
</dbReference>
<name>A0A5C3KS89_COPMA</name>
<dbReference type="GO" id="GO:0016567">
    <property type="term" value="P:protein ubiquitination"/>
    <property type="evidence" value="ECO:0007669"/>
    <property type="project" value="InterPro"/>
</dbReference>
<keyword evidence="4" id="KW-0808">Transferase</keyword>
<evidence type="ECO:0000313" key="16">
    <source>
        <dbReference type="EMBL" id="TFK23127.1"/>
    </source>
</evidence>
<keyword evidence="8" id="KW-0833">Ubl conjugation pathway</keyword>
<keyword evidence="7 11" id="KW-0863">Zinc-finger</keyword>
<evidence type="ECO:0000256" key="6">
    <source>
        <dbReference type="ARBA" id="ARBA00022737"/>
    </source>
</evidence>
<dbReference type="CDD" id="cd23820">
    <property type="entry name" value="RWD_RNF14"/>
    <property type="match status" value="1"/>
</dbReference>
<dbReference type="Pfam" id="PF22191">
    <property type="entry name" value="IBR_1"/>
    <property type="match status" value="1"/>
</dbReference>
<evidence type="ECO:0000313" key="17">
    <source>
        <dbReference type="Proteomes" id="UP000307440"/>
    </source>
</evidence>
<dbReference type="InterPro" id="IPR013083">
    <property type="entry name" value="Znf_RING/FYVE/PHD"/>
</dbReference>
<evidence type="ECO:0000259" key="13">
    <source>
        <dbReference type="PROSITE" id="PS50089"/>
    </source>
</evidence>
<evidence type="ECO:0000259" key="14">
    <source>
        <dbReference type="PROSITE" id="PS50908"/>
    </source>
</evidence>
<evidence type="ECO:0000256" key="5">
    <source>
        <dbReference type="ARBA" id="ARBA00022723"/>
    </source>
</evidence>
<keyword evidence="5" id="KW-0479">Metal-binding</keyword>
<dbReference type="SUPFAM" id="SSF57850">
    <property type="entry name" value="RING/U-box"/>
    <property type="match status" value="3"/>
</dbReference>
<dbReference type="InterPro" id="IPR001841">
    <property type="entry name" value="Znf_RING"/>
</dbReference>
<feature type="compositionally biased region" description="Polar residues" evidence="12">
    <location>
        <begin position="66"/>
        <end position="80"/>
    </location>
</feature>
<evidence type="ECO:0000256" key="2">
    <source>
        <dbReference type="ARBA" id="ARBA00004906"/>
    </source>
</evidence>
<sequence length="471" mass="52984">MQAGSSSQLEEQDTVDVCRRLQSEEFEVLESIYPECVSSQITEGTLKLEVPVEFDGPRKLLIVQDKPTSPSAKSPGAEQTSSSSLEVEVSILPPLLVNVALPSGYPLTEPPQLTSIRATHLWAPRIGMLNKLLMTMWQPGEGVLYNWVEYLRTGEFLPALDLLGQSGADSIIEISHPNPSILAPLLSAYETLSKSSQFAQTAYPCSICLTTLKGAKCLQLHCKHVFCRPCLQDFWGMCISEGDVARVGCPDPECVKEKREAVEEEVARVLSDSEVARWRWLREKRNLEKDPTIIHCPIDQCQTPVPKPAGEDPDSGWDRFRECQRCSFSFCAFCRRTWHGPVTQCVMTHSEKIVLEYLAEDEGSEGRVALERRYGKTNILKLVAKYQEELANKEWLAESTTACPGCGCHVEKSLGCNHMTCWKCGKHFCYRCGAKIRADEPYIHFSQPGPCYQKLFDFQSQDEDWIPMFVD</sequence>
<dbReference type="GO" id="GO:0061630">
    <property type="term" value="F:ubiquitin protein ligase activity"/>
    <property type="evidence" value="ECO:0007669"/>
    <property type="project" value="UniProtKB-EC"/>
</dbReference>
<dbReference type="SUPFAM" id="SSF54495">
    <property type="entry name" value="UBC-like"/>
    <property type="match status" value="1"/>
</dbReference>
<dbReference type="InterPro" id="IPR017907">
    <property type="entry name" value="Znf_RING_CS"/>
</dbReference>
<dbReference type="InterPro" id="IPR044066">
    <property type="entry name" value="TRIAD_supradom"/>
</dbReference>
<keyword evidence="6" id="KW-0677">Repeat</keyword>
<evidence type="ECO:0000256" key="10">
    <source>
        <dbReference type="ARBA" id="ARBA00044508"/>
    </source>
</evidence>
<dbReference type="InterPro" id="IPR047548">
    <property type="entry name" value="Rcat_RBR_RNF14"/>
</dbReference>
<dbReference type="EC" id="2.3.2.31" evidence="3"/>
<accession>A0A5C3KS89</accession>
<dbReference type="PROSITE" id="PS00518">
    <property type="entry name" value="ZF_RING_1"/>
    <property type="match status" value="1"/>
</dbReference>
<dbReference type="Gene3D" id="3.10.110.10">
    <property type="entry name" value="Ubiquitin Conjugating Enzyme"/>
    <property type="match status" value="1"/>
</dbReference>
<dbReference type="GO" id="GO:0008270">
    <property type="term" value="F:zinc ion binding"/>
    <property type="evidence" value="ECO:0007669"/>
    <property type="project" value="UniProtKB-KW"/>
</dbReference>
<dbReference type="PROSITE" id="PS50908">
    <property type="entry name" value="RWD"/>
    <property type="match status" value="1"/>
</dbReference>
<evidence type="ECO:0000256" key="8">
    <source>
        <dbReference type="ARBA" id="ARBA00022786"/>
    </source>
</evidence>
<keyword evidence="9" id="KW-0862">Zinc</keyword>
<evidence type="ECO:0000256" key="7">
    <source>
        <dbReference type="ARBA" id="ARBA00022771"/>
    </source>
</evidence>
<dbReference type="OrthoDB" id="1431934at2759"/>
<dbReference type="SMART" id="SM00184">
    <property type="entry name" value="RING"/>
    <property type="match status" value="2"/>
</dbReference>
<dbReference type="InterPro" id="IPR002867">
    <property type="entry name" value="IBR_dom"/>
</dbReference>
<dbReference type="SMART" id="SM00591">
    <property type="entry name" value="RWD"/>
    <property type="match status" value="1"/>
</dbReference>
<evidence type="ECO:0000256" key="11">
    <source>
        <dbReference type="PROSITE-ProRule" id="PRU00175"/>
    </source>
</evidence>
<dbReference type="CDD" id="cd20341">
    <property type="entry name" value="BRcat_RBR_RNF14"/>
    <property type="match status" value="1"/>
</dbReference>
<gene>
    <name evidence="16" type="ORF">FA15DRAFT_621500</name>
</gene>
<dbReference type="CDD" id="cd23134">
    <property type="entry name" value="RING-HC_ITT1-like"/>
    <property type="match status" value="1"/>
</dbReference>
<feature type="domain" description="RING-type" evidence="15">
    <location>
        <begin position="201"/>
        <end position="455"/>
    </location>
</feature>
<dbReference type="PROSITE" id="PS51873">
    <property type="entry name" value="TRIAD"/>
    <property type="match status" value="1"/>
</dbReference>
<dbReference type="InterPro" id="IPR031127">
    <property type="entry name" value="E3_UB_ligase_RBR"/>
</dbReference>
<dbReference type="Pfam" id="PF05773">
    <property type="entry name" value="RWD"/>
    <property type="match status" value="1"/>
</dbReference>
<dbReference type="STRING" id="230819.A0A5C3KS89"/>
<proteinExistence type="inferred from homology"/>
<feature type="domain" description="RWD" evidence="14">
    <location>
        <begin position="24"/>
        <end position="160"/>
    </location>
</feature>
<comment type="similarity">
    <text evidence="10">Belongs to the RBR family. RNF14 subfamily.</text>
</comment>
<dbReference type="SMART" id="SM00647">
    <property type="entry name" value="IBR"/>
    <property type="match status" value="2"/>
</dbReference>
<dbReference type="PROSITE" id="PS50089">
    <property type="entry name" value="ZF_RING_2"/>
    <property type="match status" value="1"/>
</dbReference>
<dbReference type="InterPro" id="IPR006575">
    <property type="entry name" value="RWD_dom"/>
</dbReference>
<protein>
    <recommendedName>
        <fullName evidence="3">RBR-type E3 ubiquitin transferase</fullName>
        <ecNumber evidence="3">2.3.2.31</ecNumber>
    </recommendedName>
</protein>
<evidence type="ECO:0000256" key="4">
    <source>
        <dbReference type="ARBA" id="ARBA00022679"/>
    </source>
</evidence>
<comment type="catalytic activity">
    <reaction evidence="1">
        <text>[E2 ubiquitin-conjugating enzyme]-S-ubiquitinyl-L-cysteine + [acceptor protein]-L-lysine = [E2 ubiquitin-conjugating enzyme]-L-cysteine + [acceptor protein]-N(6)-ubiquitinyl-L-lysine.</text>
        <dbReference type="EC" id="2.3.2.31"/>
    </reaction>
</comment>
<evidence type="ECO:0000259" key="15">
    <source>
        <dbReference type="PROSITE" id="PS51873"/>
    </source>
</evidence>